<proteinExistence type="predicted"/>
<protein>
    <submittedName>
        <fullName evidence="2">Predicted membrane protein</fullName>
    </submittedName>
</protein>
<keyword evidence="3" id="KW-1185">Reference proteome</keyword>
<name>A0A2X3W1A8_9STRE</name>
<dbReference type="OrthoDB" id="2236156at2"/>
<evidence type="ECO:0000256" key="1">
    <source>
        <dbReference type="SAM" id="Phobius"/>
    </source>
</evidence>
<dbReference type="RefSeq" id="WP_018030690.1">
    <property type="nucleotide sequence ID" value="NZ_LS483343.1"/>
</dbReference>
<keyword evidence="1" id="KW-0472">Membrane</keyword>
<accession>A0A2X3W1A8</accession>
<organism evidence="2 3">
    <name type="scientific">Streptococcus ferus</name>
    <dbReference type="NCBI Taxonomy" id="1345"/>
    <lineage>
        <taxon>Bacteria</taxon>
        <taxon>Bacillati</taxon>
        <taxon>Bacillota</taxon>
        <taxon>Bacilli</taxon>
        <taxon>Lactobacillales</taxon>
        <taxon>Streptococcaceae</taxon>
        <taxon>Streptococcus</taxon>
    </lineage>
</organism>
<dbReference type="EMBL" id="LS483343">
    <property type="protein sequence ID" value="SQF41039.1"/>
    <property type="molecule type" value="Genomic_DNA"/>
</dbReference>
<dbReference type="Proteomes" id="UP000249495">
    <property type="component" value="Chromosome 1"/>
</dbReference>
<reference evidence="2 3" key="1">
    <citation type="submission" date="2018-06" db="EMBL/GenBank/DDBJ databases">
        <authorList>
            <consortium name="Pathogen Informatics"/>
            <person name="Doyle S."/>
        </authorList>
    </citation>
    <scope>NUCLEOTIDE SEQUENCE [LARGE SCALE GENOMIC DNA]</scope>
    <source>
        <strain evidence="2 3">NCTC12278</strain>
    </source>
</reference>
<evidence type="ECO:0000313" key="2">
    <source>
        <dbReference type="EMBL" id="SQF41039.1"/>
    </source>
</evidence>
<gene>
    <name evidence="2" type="ORF">NCTC12278_01635</name>
</gene>
<feature type="transmembrane region" description="Helical" evidence="1">
    <location>
        <begin position="6"/>
        <end position="24"/>
    </location>
</feature>
<dbReference type="AlphaFoldDB" id="A0A2X3W1A8"/>
<keyword evidence="1" id="KW-0812">Transmembrane</keyword>
<feature type="transmembrane region" description="Helical" evidence="1">
    <location>
        <begin position="36"/>
        <end position="65"/>
    </location>
</feature>
<dbReference type="STRING" id="1123303.GCA_000372425_01368"/>
<sequence length="229" mass="25715">MKKNHFGIAVLVLLAAYLITTAFVPDLQVIFNSLLVLAIFFTTLGLSHKNMVVFFMGLGFLAIYLKDVFNFTYSSGPLFAGLVILGVILNYFIKPKYKTQYSSDSDHFFQDAEVAHIDSQSQVTLKTFFSENAYYVTSQNLERITINVKFGEQNIDLTQAQFLTAYPQIYLDVHFGEANIRIPRHWKISNQTNHPLASVSVSGFQTEAEDAVTVELLGTAAMAAVNIRY</sequence>
<dbReference type="KEGG" id="sfer:NCTC12278_01635"/>
<feature type="transmembrane region" description="Helical" evidence="1">
    <location>
        <begin position="71"/>
        <end position="93"/>
    </location>
</feature>
<evidence type="ECO:0000313" key="3">
    <source>
        <dbReference type="Proteomes" id="UP000249495"/>
    </source>
</evidence>
<keyword evidence="1" id="KW-1133">Transmembrane helix</keyword>